<gene>
    <name evidence="3" type="ORF">HK100_010879</name>
</gene>
<comment type="caution">
    <text evidence="3">The sequence shown here is derived from an EMBL/GenBank/DDBJ whole genome shotgun (WGS) entry which is preliminary data.</text>
</comment>
<evidence type="ECO:0000259" key="2">
    <source>
        <dbReference type="PROSITE" id="PS50179"/>
    </source>
</evidence>
<feature type="domain" description="VHS" evidence="2">
    <location>
        <begin position="1"/>
        <end position="107"/>
    </location>
</feature>
<accession>A0AAD5XEI3</accession>
<dbReference type="GO" id="GO:0035091">
    <property type="term" value="F:phosphatidylinositol binding"/>
    <property type="evidence" value="ECO:0007669"/>
    <property type="project" value="InterPro"/>
</dbReference>
<evidence type="ECO:0000313" key="4">
    <source>
        <dbReference type="Proteomes" id="UP001211907"/>
    </source>
</evidence>
<dbReference type="SUPFAM" id="SSF48464">
    <property type="entry name" value="ENTH/VHS domain"/>
    <property type="match status" value="1"/>
</dbReference>
<proteinExistence type="predicted"/>
<protein>
    <recommendedName>
        <fullName evidence="2">VHS domain-containing protein</fullName>
    </recommendedName>
</protein>
<dbReference type="GO" id="GO:0016192">
    <property type="term" value="P:vesicle-mediated transport"/>
    <property type="evidence" value="ECO:0007669"/>
    <property type="project" value="UniProtKB-ARBA"/>
</dbReference>
<organism evidence="3 4">
    <name type="scientific">Physocladia obscura</name>
    <dbReference type="NCBI Taxonomy" id="109957"/>
    <lineage>
        <taxon>Eukaryota</taxon>
        <taxon>Fungi</taxon>
        <taxon>Fungi incertae sedis</taxon>
        <taxon>Chytridiomycota</taxon>
        <taxon>Chytridiomycota incertae sedis</taxon>
        <taxon>Chytridiomycetes</taxon>
        <taxon>Chytridiales</taxon>
        <taxon>Chytriomycetaceae</taxon>
        <taxon>Physocladia</taxon>
    </lineage>
</organism>
<keyword evidence="4" id="KW-1185">Reference proteome</keyword>
<dbReference type="InterPro" id="IPR008942">
    <property type="entry name" value="ENTH_VHS"/>
</dbReference>
<dbReference type="EMBL" id="JADGJH010000619">
    <property type="protein sequence ID" value="KAJ3125295.1"/>
    <property type="molecule type" value="Genomic_DNA"/>
</dbReference>
<dbReference type="InterPro" id="IPR002014">
    <property type="entry name" value="VHS_dom"/>
</dbReference>
<name>A0AAD5XEI3_9FUNG</name>
<dbReference type="Gene3D" id="1.25.40.90">
    <property type="match status" value="1"/>
</dbReference>
<sequence>MINANPGTGITEAIAGIRYRLSIEDPDALFKNAGTDFQNELSSKANQDFLQYEVINRKSLATENRGQLLELIAEWGTARDSLGQPKQSAPAFREYFERLWKQGYKFSTEALEKLTPEDRDRIRKLAYGQGFSSKLKFATESSLTTDPAQLAVPYTSIAIFPTASLETAESRSPKSPKLVGSSIVKTAKEAVATAVDRTAEVTAATTVSKTDFRTKFDPRNIKFGEIKWKSGGSGSANRNGEGFALLSDEDDSE</sequence>
<dbReference type="GO" id="GO:0007034">
    <property type="term" value="P:vacuolar transport"/>
    <property type="evidence" value="ECO:0007669"/>
    <property type="project" value="UniProtKB-ARBA"/>
</dbReference>
<evidence type="ECO:0000256" key="1">
    <source>
        <dbReference type="SAM" id="MobiDB-lite"/>
    </source>
</evidence>
<dbReference type="PROSITE" id="PS50179">
    <property type="entry name" value="VHS"/>
    <property type="match status" value="1"/>
</dbReference>
<feature type="region of interest" description="Disordered" evidence="1">
    <location>
        <begin position="228"/>
        <end position="253"/>
    </location>
</feature>
<evidence type="ECO:0000313" key="3">
    <source>
        <dbReference type="EMBL" id="KAJ3125295.1"/>
    </source>
</evidence>
<dbReference type="Proteomes" id="UP001211907">
    <property type="component" value="Unassembled WGS sequence"/>
</dbReference>
<reference evidence="3" key="1">
    <citation type="submission" date="2020-05" db="EMBL/GenBank/DDBJ databases">
        <title>Phylogenomic resolution of chytrid fungi.</title>
        <authorList>
            <person name="Stajich J.E."/>
            <person name="Amses K."/>
            <person name="Simmons R."/>
            <person name="Seto K."/>
            <person name="Myers J."/>
            <person name="Bonds A."/>
            <person name="Quandt C.A."/>
            <person name="Barry K."/>
            <person name="Liu P."/>
            <person name="Grigoriev I."/>
            <person name="Longcore J.E."/>
            <person name="James T.Y."/>
        </authorList>
    </citation>
    <scope>NUCLEOTIDE SEQUENCE</scope>
    <source>
        <strain evidence="3">JEL0513</strain>
    </source>
</reference>
<dbReference type="AlphaFoldDB" id="A0AAD5XEI3"/>
<dbReference type="GO" id="GO:0043130">
    <property type="term" value="F:ubiquitin binding"/>
    <property type="evidence" value="ECO:0007669"/>
    <property type="project" value="InterPro"/>
</dbReference>